<sequence>MTQNRVQRAVAVVAEDEPILRLEAVDFLEEAGFEVLDAADAVQALRHLEQHPDVCLLFTDVQMPPGGMTGLDLAREVAERWPLTAIVICSGIAEPDPATLPSTARFVPKPFLPSRMRTILKGVADR</sequence>
<feature type="modified residue" description="4-aspartylphosphate" evidence="4">
    <location>
        <position position="60"/>
    </location>
</feature>
<dbReference type="InterPro" id="IPR050595">
    <property type="entry name" value="Bact_response_regulator"/>
</dbReference>
<dbReference type="SMART" id="SM00448">
    <property type="entry name" value="REC"/>
    <property type="match status" value="1"/>
</dbReference>
<reference evidence="6 7" key="1">
    <citation type="submission" date="2019-09" db="EMBL/GenBank/DDBJ databases">
        <title>YIM 48816 draft genome.</title>
        <authorList>
            <person name="Jiang L."/>
        </authorList>
    </citation>
    <scope>NUCLEOTIDE SEQUENCE [LARGE SCALE GENOMIC DNA]</scope>
    <source>
        <strain evidence="6 7">YIM 48816</strain>
    </source>
</reference>
<dbReference type="AlphaFoldDB" id="A0A6L3T3D0"/>
<evidence type="ECO:0000313" key="7">
    <source>
        <dbReference type="Proteomes" id="UP000474159"/>
    </source>
</evidence>
<accession>A0A6L3T3D0</accession>
<dbReference type="InterPro" id="IPR011006">
    <property type="entry name" value="CheY-like_superfamily"/>
</dbReference>
<organism evidence="6 7">
    <name type="scientific">Methylobacterium soli</name>
    <dbReference type="NCBI Taxonomy" id="553447"/>
    <lineage>
        <taxon>Bacteria</taxon>
        <taxon>Pseudomonadati</taxon>
        <taxon>Pseudomonadota</taxon>
        <taxon>Alphaproteobacteria</taxon>
        <taxon>Hyphomicrobiales</taxon>
        <taxon>Methylobacteriaceae</taxon>
        <taxon>Methylobacterium</taxon>
    </lineage>
</organism>
<evidence type="ECO:0000259" key="5">
    <source>
        <dbReference type="PROSITE" id="PS50110"/>
    </source>
</evidence>
<feature type="domain" description="Response regulatory" evidence="5">
    <location>
        <begin position="10"/>
        <end position="124"/>
    </location>
</feature>
<keyword evidence="3" id="KW-0804">Transcription</keyword>
<keyword evidence="7" id="KW-1185">Reference proteome</keyword>
<dbReference type="Gene3D" id="3.40.50.2300">
    <property type="match status" value="1"/>
</dbReference>
<dbReference type="SUPFAM" id="SSF52172">
    <property type="entry name" value="CheY-like"/>
    <property type="match status" value="1"/>
</dbReference>
<dbReference type="PANTHER" id="PTHR44591:SF3">
    <property type="entry name" value="RESPONSE REGULATORY DOMAIN-CONTAINING PROTEIN"/>
    <property type="match status" value="1"/>
</dbReference>
<dbReference type="EMBL" id="VZZK01000002">
    <property type="protein sequence ID" value="KAB1081180.1"/>
    <property type="molecule type" value="Genomic_DNA"/>
</dbReference>
<proteinExistence type="predicted"/>
<dbReference type="PROSITE" id="PS50110">
    <property type="entry name" value="RESPONSE_REGULATORY"/>
    <property type="match status" value="1"/>
</dbReference>
<dbReference type="GO" id="GO:0000160">
    <property type="term" value="P:phosphorelay signal transduction system"/>
    <property type="evidence" value="ECO:0007669"/>
    <property type="project" value="InterPro"/>
</dbReference>
<dbReference type="RefSeq" id="WP_150996857.1">
    <property type="nucleotide sequence ID" value="NZ_BPQY01000554.1"/>
</dbReference>
<dbReference type="OrthoDB" id="9784719at2"/>
<evidence type="ECO:0000256" key="1">
    <source>
        <dbReference type="ARBA" id="ARBA00022553"/>
    </source>
</evidence>
<evidence type="ECO:0000256" key="3">
    <source>
        <dbReference type="ARBA" id="ARBA00023163"/>
    </source>
</evidence>
<evidence type="ECO:0000256" key="4">
    <source>
        <dbReference type="PROSITE-ProRule" id="PRU00169"/>
    </source>
</evidence>
<keyword evidence="2" id="KW-0805">Transcription regulation</keyword>
<keyword evidence="1 4" id="KW-0597">Phosphoprotein</keyword>
<gene>
    <name evidence="6" type="ORF">F6X53_02400</name>
</gene>
<evidence type="ECO:0000256" key="2">
    <source>
        <dbReference type="ARBA" id="ARBA00023015"/>
    </source>
</evidence>
<name>A0A6L3T3D0_9HYPH</name>
<dbReference type="Proteomes" id="UP000474159">
    <property type="component" value="Unassembled WGS sequence"/>
</dbReference>
<dbReference type="InterPro" id="IPR001789">
    <property type="entry name" value="Sig_transdc_resp-reg_receiver"/>
</dbReference>
<dbReference type="Pfam" id="PF00072">
    <property type="entry name" value="Response_reg"/>
    <property type="match status" value="1"/>
</dbReference>
<dbReference type="PANTHER" id="PTHR44591">
    <property type="entry name" value="STRESS RESPONSE REGULATOR PROTEIN 1"/>
    <property type="match status" value="1"/>
</dbReference>
<protein>
    <submittedName>
        <fullName evidence="6">Response regulator</fullName>
    </submittedName>
</protein>
<comment type="caution">
    <text evidence="6">The sequence shown here is derived from an EMBL/GenBank/DDBJ whole genome shotgun (WGS) entry which is preliminary data.</text>
</comment>
<evidence type="ECO:0000313" key="6">
    <source>
        <dbReference type="EMBL" id="KAB1081180.1"/>
    </source>
</evidence>